<dbReference type="WBParaSite" id="GPUH_0002624001-mRNA-1">
    <property type="protein sequence ID" value="GPUH_0002624001-mRNA-1"/>
    <property type="gene ID" value="GPUH_0002624001"/>
</dbReference>
<feature type="compositionally biased region" description="Polar residues" evidence="1">
    <location>
        <begin position="49"/>
        <end position="70"/>
    </location>
</feature>
<proteinExistence type="predicted"/>
<dbReference type="AlphaFoldDB" id="A0A183EZ19"/>
<feature type="compositionally biased region" description="Low complexity" evidence="1">
    <location>
        <begin position="9"/>
        <end position="32"/>
    </location>
</feature>
<name>A0A183EZ19_9BILA</name>
<evidence type="ECO:0000313" key="2">
    <source>
        <dbReference type="WBParaSite" id="GPUH_0002624001-mRNA-1"/>
    </source>
</evidence>
<feature type="region of interest" description="Disordered" evidence="1">
    <location>
        <begin position="1"/>
        <end position="70"/>
    </location>
</feature>
<sequence>LRRNLQTFSSHSNVSSQSDQSFDSADSPQQSQLSPFHTPASASASQQATNPGSPSVESFISPSHSGFSRS</sequence>
<protein>
    <submittedName>
        <fullName evidence="2">REJ domain-containing protein</fullName>
    </submittedName>
</protein>
<evidence type="ECO:0000256" key="1">
    <source>
        <dbReference type="SAM" id="MobiDB-lite"/>
    </source>
</evidence>
<reference evidence="2" key="1">
    <citation type="submission" date="2016-06" db="UniProtKB">
        <authorList>
            <consortium name="WormBaseParasite"/>
        </authorList>
    </citation>
    <scope>IDENTIFICATION</scope>
</reference>
<organism evidence="2">
    <name type="scientific">Gongylonema pulchrum</name>
    <dbReference type="NCBI Taxonomy" id="637853"/>
    <lineage>
        <taxon>Eukaryota</taxon>
        <taxon>Metazoa</taxon>
        <taxon>Ecdysozoa</taxon>
        <taxon>Nematoda</taxon>
        <taxon>Chromadorea</taxon>
        <taxon>Rhabditida</taxon>
        <taxon>Spirurina</taxon>
        <taxon>Spiruromorpha</taxon>
        <taxon>Spiruroidea</taxon>
        <taxon>Gongylonematidae</taxon>
        <taxon>Gongylonema</taxon>
    </lineage>
</organism>
<accession>A0A183EZ19</accession>